<proteinExistence type="predicted"/>
<organism evidence="1 2">
    <name type="scientific">Hesseltinella vesiculosa</name>
    <dbReference type="NCBI Taxonomy" id="101127"/>
    <lineage>
        <taxon>Eukaryota</taxon>
        <taxon>Fungi</taxon>
        <taxon>Fungi incertae sedis</taxon>
        <taxon>Mucoromycota</taxon>
        <taxon>Mucoromycotina</taxon>
        <taxon>Mucoromycetes</taxon>
        <taxon>Mucorales</taxon>
        <taxon>Cunninghamellaceae</taxon>
        <taxon>Hesseltinella</taxon>
    </lineage>
</organism>
<dbReference type="OrthoDB" id="10515462at2759"/>
<evidence type="ECO:0000313" key="2">
    <source>
        <dbReference type="Proteomes" id="UP000242146"/>
    </source>
</evidence>
<sequence>MSTLSDHYDRLVPPMYRLQSPYYTNPYYPHSPGMMAYPTYHHPSTPFNATPYGYPATMPPMTNGFVPYGHPHQPHYPYYPREPSCFEGCCSSDYDAYAGHMGEMTPYPHHYTQTAFTKPTVTKPEPAKDPES</sequence>
<comment type="caution">
    <text evidence="1">The sequence shown here is derived from an EMBL/GenBank/DDBJ whole genome shotgun (WGS) entry which is preliminary data.</text>
</comment>
<reference evidence="1 2" key="1">
    <citation type="submission" date="2016-07" db="EMBL/GenBank/DDBJ databases">
        <title>Pervasive Adenine N6-methylation of Active Genes in Fungi.</title>
        <authorList>
            <consortium name="DOE Joint Genome Institute"/>
            <person name="Mondo S.J."/>
            <person name="Dannebaum R.O."/>
            <person name="Kuo R.C."/>
            <person name="Labutti K."/>
            <person name="Haridas S."/>
            <person name="Kuo A."/>
            <person name="Salamov A."/>
            <person name="Ahrendt S.R."/>
            <person name="Lipzen A."/>
            <person name="Sullivan W."/>
            <person name="Andreopoulos W.B."/>
            <person name="Clum A."/>
            <person name="Lindquist E."/>
            <person name="Daum C."/>
            <person name="Ramamoorthy G.K."/>
            <person name="Gryganskyi A."/>
            <person name="Culley D."/>
            <person name="Magnuson J.K."/>
            <person name="James T.Y."/>
            <person name="O'Malley M.A."/>
            <person name="Stajich J.E."/>
            <person name="Spatafora J.W."/>
            <person name="Visel A."/>
            <person name="Grigoriev I.V."/>
        </authorList>
    </citation>
    <scope>NUCLEOTIDE SEQUENCE [LARGE SCALE GENOMIC DNA]</scope>
    <source>
        <strain evidence="1 2">NRRL 3301</strain>
    </source>
</reference>
<dbReference type="Proteomes" id="UP000242146">
    <property type="component" value="Unassembled WGS sequence"/>
</dbReference>
<keyword evidence="2" id="KW-1185">Reference proteome</keyword>
<accession>A0A1X2GVP0</accession>
<dbReference type="AlphaFoldDB" id="A0A1X2GVP0"/>
<evidence type="ECO:0000313" key="1">
    <source>
        <dbReference type="EMBL" id="ORX61628.1"/>
    </source>
</evidence>
<gene>
    <name evidence="1" type="ORF">DM01DRAFT_1404400</name>
</gene>
<dbReference type="EMBL" id="MCGT01000003">
    <property type="protein sequence ID" value="ORX61628.1"/>
    <property type="molecule type" value="Genomic_DNA"/>
</dbReference>
<protein>
    <submittedName>
        <fullName evidence="1">Uncharacterized protein</fullName>
    </submittedName>
</protein>
<name>A0A1X2GVP0_9FUNG</name>